<dbReference type="EMBL" id="MU858061">
    <property type="protein sequence ID" value="KAK4217282.1"/>
    <property type="molecule type" value="Genomic_DNA"/>
</dbReference>
<feature type="region of interest" description="Disordered" evidence="1">
    <location>
        <begin position="1"/>
        <end position="22"/>
    </location>
</feature>
<gene>
    <name evidence="2" type="ORF">QBC37DRAFT_370237</name>
</gene>
<feature type="compositionally biased region" description="Polar residues" evidence="1">
    <location>
        <begin position="1"/>
        <end position="10"/>
    </location>
</feature>
<name>A0AAN7BBJ3_9PEZI</name>
<reference evidence="2" key="1">
    <citation type="journal article" date="2023" name="Mol. Phylogenet. Evol.">
        <title>Genome-scale phylogeny and comparative genomics of the fungal order Sordariales.</title>
        <authorList>
            <person name="Hensen N."/>
            <person name="Bonometti L."/>
            <person name="Westerberg I."/>
            <person name="Brannstrom I.O."/>
            <person name="Guillou S."/>
            <person name="Cros-Aarteil S."/>
            <person name="Calhoun S."/>
            <person name="Haridas S."/>
            <person name="Kuo A."/>
            <person name="Mondo S."/>
            <person name="Pangilinan J."/>
            <person name="Riley R."/>
            <person name="LaButti K."/>
            <person name="Andreopoulos B."/>
            <person name="Lipzen A."/>
            <person name="Chen C."/>
            <person name="Yan M."/>
            <person name="Daum C."/>
            <person name="Ng V."/>
            <person name="Clum A."/>
            <person name="Steindorff A."/>
            <person name="Ohm R.A."/>
            <person name="Martin F."/>
            <person name="Silar P."/>
            <person name="Natvig D.O."/>
            <person name="Lalanne C."/>
            <person name="Gautier V."/>
            <person name="Ament-Velasquez S.L."/>
            <person name="Kruys A."/>
            <person name="Hutchinson M.I."/>
            <person name="Powell A.J."/>
            <person name="Barry K."/>
            <person name="Miller A.N."/>
            <person name="Grigoriev I.V."/>
            <person name="Debuchy R."/>
            <person name="Gladieux P."/>
            <person name="Hiltunen Thoren M."/>
            <person name="Johannesson H."/>
        </authorList>
    </citation>
    <scope>NUCLEOTIDE SEQUENCE</scope>
    <source>
        <strain evidence="2">PSN293</strain>
    </source>
</reference>
<dbReference type="PANTHER" id="PTHR42085">
    <property type="entry name" value="F-BOX DOMAIN-CONTAINING PROTEIN"/>
    <property type="match status" value="1"/>
</dbReference>
<dbReference type="AlphaFoldDB" id="A0AAN7BBJ3"/>
<proteinExistence type="predicted"/>
<dbReference type="Proteomes" id="UP001301769">
    <property type="component" value="Unassembled WGS sequence"/>
</dbReference>
<evidence type="ECO:0008006" key="4">
    <source>
        <dbReference type="Google" id="ProtNLM"/>
    </source>
</evidence>
<protein>
    <recommendedName>
        <fullName evidence="4">F-box domain-containing protein</fullName>
    </recommendedName>
</protein>
<keyword evidence="3" id="KW-1185">Reference proteome</keyword>
<sequence length="309" mass="35577">MSTLENTFQSVEGGALNPTRENTPTRFLSLPSEIRNMIYELVVVCPVNILPKLPGYNYELTPALLRTNKVIHAEASSLLYGQNCFEFIPSEYKHDVTEIVSFFDQIGTKNAGHIRRILIDFPELSHLDPDNVTIRDSSSDILATLQNRCPNLSSIRTTLSTTDYMERFFAYDLKEAIAALKMVNHRFRAILSSSRQEIFVQVFEKGPSDDIEMEDGDDIEELIEMRDYIRQEWEGRDYIRQETKALGWEICTFIRQKWSFSEGESDDEYGSWDDGDDGDDNFDFFDHLLTINDDLVLNNYFPNTSSALP</sequence>
<evidence type="ECO:0000256" key="1">
    <source>
        <dbReference type="SAM" id="MobiDB-lite"/>
    </source>
</evidence>
<evidence type="ECO:0000313" key="3">
    <source>
        <dbReference type="Proteomes" id="UP001301769"/>
    </source>
</evidence>
<comment type="caution">
    <text evidence="2">The sequence shown here is derived from an EMBL/GenBank/DDBJ whole genome shotgun (WGS) entry which is preliminary data.</text>
</comment>
<dbReference type="PANTHER" id="PTHR42085:SF1">
    <property type="entry name" value="F-BOX DOMAIN-CONTAINING PROTEIN"/>
    <property type="match status" value="1"/>
</dbReference>
<dbReference type="InterPro" id="IPR038883">
    <property type="entry name" value="AN11006-like"/>
</dbReference>
<accession>A0AAN7BBJ3</accession>
<reference evidence="2" key="2">
    <citation type="submission" date="2023-05" db="EMBL/GenBank/DDBJ databases">
        <authorList>
            <consortium name="Lawrence Berkeley National Laboratory"/>
            <person name="Steindorff A."/>
            <person name="Hensen N."/>
            <person name="Bonometti L."/>
            <person name="Westerberg I."/>
            <person name="Brannstrom I.O."/>
            <person name="Guillou S."/>
            <person name="Cros-Aarteil S."/>
            <person name="Calhoun S."/>
            <person name="Haridas S."/>
            <person name="Kuo A."/>
            <person name="Mondo S."/>
            <person name="Pangilinan J."/>
            <person name="Riley R."/>
            <person name="Labutti K."/>
            <person name="Andreopoulos B."/>
            <person name="Lipzen A."/>
            <person name="Chen C."/>
            <person name="Yanf M."/>
            <person name="Daum C."/>
            <person name="Ng V."/>
            <person name="Clum A."/>
            <person name="Ohm R."/>
            <person name="Martin F."/>
            <person name="Silar P."/>
            <person name="Natvig D."/>
            <person name="Lalanne C."/>
            <person name="Gautier V."/>
            <person name="Ament-Velasquez S.L."/>
            <person name="Kruys A."/>
            <person name="Hutchinson M.I."/>
            <person name="Powell A.J."/>
            <person name="Barry K."/>
            <person name="Miller A.N."/>
            <person name="Grigoriev I.V."/>
            <person name="Debuchy R."/>
            <person name="Gladieux P."/>
            <person name="Thoren M.H."/>
            <person name="Johannesson H."/>
        </authorList>
    </citation>
    <scope>NUCLEOTIDE SEQUENCE</scope>
    <source>
        <strain evidence="2">PSN293</strain>
    </source>
</reference>
<organism evidence="2 3">
    <name type="scientific">Rhypophila decipiens</name>
    <dbReference type="NCBI Taxonomy" id="261697"/>
    <lineage>
        <taxon>Eukaryota</taxon>
        <taxon>Fungi</taxon>
        <taxon>Dikarya</taxon>
        <taxon>Ascomycota</taxon>
        <taxon>Pezizomycotina</taxon>
        <taxon>Sordariomycetes</taxon>
        <taxon>Sordariomycetidae</taxon>
        <taxon>Sordariales</taxon>
        <taxon>Naviculisporaceae</taxon>
        <taxon>Rhypophila</taxon>
    </lineage>
</organism>
<evidence type="ECO:0000313" key="2">
    <source>
        <dbReference type="EMBL" id="KAK4217282.1"/>
    </source>
</evidence>